<dbReference type="GO" id="GO:0016740">
    <property type="term" value="F:transferase activity"/>
    <property type="evidence" value="ECO:0007669"/>
    <property type="project" value="UniProtKB-KW"/>
</dbReference>
<sequence length="255" mass="28865">MKVDKTQVFWWSPIPFLGLKIFQKENVGDLLGPLLVQEILDTKSLHIHAIKKRKLLTIGSVIHFADTGDTLWGTGVNGKVADAEHHYENLDVRAVRGPLTAEYLKRKSIHVPDVYGDPGVLVADFWPRSQATETGKVLYIPHMREREFHRKGLQTLSPLASFEKFIAEIQTAEKVISSSLHGVIIAESYGIPACLFQSTNETAFKYEDYYHGTGRHTFKVFDDIAAARKYEPEVPDFTAVKKNLLSAFPWDLWQA</sequence>
<evidence type="ECO:0000313" key="2">
    <source>
        <dbReference type="EMBL" id="SDK08466.1"/>
    </source>
</evidence>
<dbReference type="Pfam" id="PF04230">
    <property type="entry name" value="PS_pyruv_trans"/>
    <property type="match status" value="1"/>
</dbReference>
<evidence type="ECO:0000313" key="3">
    <source>
        <dbReference type="Proteomes" id="UP000198629"/>
    </source>
</evidence>
<organism evidence="2 3">
    <name type="scientific">Methylophilus rhizosphaerae</name>
    <dbReference type="NCBI Taxonomy" id="492660"/>
    <lineage>
        <taxon>Bacteria</taxon>
        <taxon>Pseudomonadati</taxon>
        <taxon>Pseudomonadota</taxon>
        <taxon>Betaproteobacteria</taxon>
        <taxon>Nitrosomonadales</taxon>
        <taxon>Methylophilaceae</taxon>
        <taxon>Methylophilus</taxon>
    </lineage>
</organism>
<protein>
    <submittedName>
        <fullName evidence="2">Pyruvyltransferase</fullName>
    </submittedName>
</protein>
<accession>A0A1G8Z0A1</accession>
<keyword evidence="3" id="KW-1185">Reference proteome</keyword>
<dbReference type="STRING" id="492660.SAMN05192566_0019"/>
<evidence type="ECO:0000259" key="1">
    <source>
        <dbReference type="Pfam" id="PF04230"/>
    </source>
</evidence>
<dbReference type="OrthoDB" id="9803627at2"/>
<dbReference type="RefSeq" id="WP_091467918.1">
    <property type="nucleotide sequence ID" value="NZ_FNFX01000001.1"/>
</dbReference>
<dbReference type="Proteomes" id="UP000198629">
    <property type="component" value="Unassembled WGS sequence"/>
</dbReference>
<dbReference type="AlphaFoldDB" id="A0A1G8Z0A1"/>
<dbReference type="InterPro" id="IPR007345">
    <property type="entry name" value="Polysacch_pyruvyl_Trfase"/>
</dbReference>
<gene>
    <name evidence="2" type="ORF">SAMN05192566_0019</name>
</gene>
<feature type="domain" description="Polysaccharide pyruvyl transferase" evidence="1">
    <location>
        <begin position="71"/>
        <end position="196"/>
    </location>
</feature>
<dbReference type="EMBL" id="FNFX01000001">
    <property type="protein sequence ID" value="SDK08466.1"/>
    <property type="molecule type" value="Genomic_DNA"/>
</dbReference>
<name>A0A1G8Z0A1_9PROT</name>
<keyword evidence="2" id="KW-0808">Transferase</keyword>
<proteinExistence type="predicted"/>
<reference evidence="3" key="1">
    <citation type="submission" date="2016-10" db="EMBL/GenBank/DDBJ databases">
        <authorList>
            <person name="Varghese N."/>
            <person name="Submissions S."/>
        </authorList>
    </citation>
    <scope>NUCLEOTIDE SEQUENCE [LARGE SCALE GENOMIC DNA]</scope>
    <source>
        <strain evidence="3">CBMB127</strain>
    </source>
</reference>